<proteinExistence type="inferred from homology"/>
<evidence type="ECO:0000256" key="5">
    <source>
        <dbReference type="ARBA" id="ARBA00023136"/>
    </source>
</evidence>
<dbReference type="PANTHER" id="PTHR12677:SF55">
    <property type="entry name" value="UNDECAPRENYL PHOSPHATE TRANSPORTER SAOUHSC_00901-RELATED"/>
    <property type="match status" value="1"/>
</dbReference>
<feature type="transmembrane region" description="Helical" evidence="6">
    <location>
        <begin position="41"/>
        <end position="61"/>
    </location>
</feature>
<keyword evidence="9" id="KW-1185">Reference proteome</keyword>
<feature type="transmembrane region" description="Helical" evidence="6">
    <location>
        <begin position="111"/>
        <end position="133"/>
    </location>
</feature>
<evidence type="ECO:0000256" key="2">
    <source>
        <dbReference type="ARBA" id="ARBA00022475"/>
    </source>
</evidence>
<evidence type="ECO:0000256" key="3">
    <source>
        <dbReference type="ARBA" id="ARBA00022692"/>
    </source>
</evidence>
<comment type="subcellular location">
    <subcellularLocation>
        <location evidence="1 6">Cell membrane</location>
        <topology evidence="1 6">Multi-pass membrane protein</topology>
    </subcellularLocation>
</comment>
<keyword evidence="2 6" id="KW-1003">Cell membrane</keyword>
<comment type="similarity">
    <text evidence="6">Belongs to the TVP38/TMEM64 family.</text>
</comment>
<evidence type="ECO:0000256" key="1">
    <source>
        <dbReference type="ARBA" id="ARBA00004651"/>
    </source>
</evidence>
<accession>A0A919Y755</accession>
<feature type="transmembrane region" description="Helical" evidence="6">
    <location>
        <begin position="68"/>
        <end position="91"/>
    </location>
</feature>
<feature type="transmembrane region" description="Helical" evidence="6">
    <location>
        <begin position="140"/>
        <end position="161"/>
    </location>
</feature>
<dbReference type="Proteomes" id="UP000678895">
    <property type="component" value="Unassembled WGS sequence"/>
</dbReference>
<keyword evidence="3 6" id="KW-0812">Transmembrane</keyword>
<dbReference type="EMBL" id="BORS01000010">
    <property type="protein sequence ID" value="GIO43312.1"/>
    <property type="molecule type" value="Genomic_DNA"/>
</dbReference>
<comment type="caution">
    <text evidence="8">The sequence shown here is derived from an EMBL/GenBank/DDBJ whole genome shotgun (WGS) entry which is preliminary data.</text>
</comment>
<reference evidence="8" key="1">
    <citation type="submission" date="2021-03" db="EMBL/GenBank/DDBJ databases">
        <title>Antimicrobial resistance genes in bacteria isolated from Japanese honey, and their potential for conferring macrolide and lincosamide resistance in the American foulbrood pathogen Paenibacillus larvae.</title>
        <authorList>
            <person name="Okamoto M."/>
            <person name="Kumagai M."/>
            <person name="Kanamori H."/>
            <person name="Takamatsu D."/>
        </authorList>
    </citation>
    <scope>NUCLEOTIDE SEQUENCE</scope>
    <source>
        <strain evidence="8">J41TS4</strain>
    </source>
</reference>
<evidence type="ECO:0000256" key="4">
    <source>
        <dbReference type="ARBA" id="ARBA00022989"/>
    </source>
</evidence>
<keyword evidence="5 6" id="KW-0472">Membrane</keyword>
<feature type="domain" description="VTT" evidence="7">
    <location>
        <begin position="45"/>
        <end position="163"/>
    </location>
</feature>
<dbReference type="PANTHER" id="PTHR12677">
    <property type="entry name" value="GOLGI APPARATUS MEMBRANE PROTEIN TVP38-RELATED"/>
    <property type="match status" value="1"/>
</dbReference>
<protein>
    <recommendedName>
        <fullName evidence="6">TVP38/TMEM64 family membrane protein</fullName>
    </recommendedName>
</protein>
<gene>
    <name evidence="8" type="primary">yhjE</name>
    <name evidence="8" type="ORF">J41TS4_30700</name>
</gene>
<evidence type="ECO:0000256" key="6">
    <source>
        <dbReference type="RuleBase" id="RU366058"/>
    </source>
</evidence>
<dbReference type="InterPro" id="IPR015414">
    <property type="entry name" value="TMEM64"/>
</dbReference>
<evidence type="ECO:0000259" key="7">
    <source>
        <dbReference type="Pfam" id="PF09335"/>
    </source>
</evidence>
<dbReference type="Pfam" id="PF09335">
    <property type="entry name" value="VTT_dom"/>
    <property type="match status" value="1"/>
</dbReference>
<organism evidence="8 9">
    <name type="scientific">Paenibacillus apis</name>
    <dbReference type="NCBI Taxonomy" id="1792174"/>
    <lineage>
        <taxon>Bacteria</taxon>
        <taxon>Bacillati</taxon>
        <taxon>Bacillota</taxon>
        <taxon>Bacilli</taxon>
        <taxon>Bacillales</taxon>
        <taxon>Paenibacillaceae</taxon>
        <taxon>Paenibacillus</taxon>
    </lineage>
</organism>
<feature type="transmembrane region" description="Helical" evidence="6">
    <location>
        <begin position="173"/>
        <end position="189"/>
    </location>
</feature>
<dbReference type="InterPro" id="IPR032816">
    <property type="entry name" value="VTT_dom"/>
</dbReference>
<name>A0A919Y755_9BACL</name>
<sequence length="210" mass="23259">MLGTELSLMDYFTEQQLEAFLESFRSLGPLPGILLTFMKSFIPPLPTLVIVGANAAIYGMWAGFLYSWIGLVSGCLITFLSFRWAAGTPYMQRWANKPKVRKLMNWAQKNGFNFVFLLSILPVGPFVLVNMAAGLTRMQITSFAVAVALGKAVMVFCVSYIGTNMTDFMEQPLKLAGVVLFIGASIWMNRRLQAYFAASAPLAPDTEIEI</sequence>
<evidence type="ECO:0000313" key="8">
    <source>
        <dbReference type="EMBL" id="GIO43312.1"/>
    </source>
</evidence>
<evidence type="ECO:0000313" key="9">
    <source>
        <dbReference type="Proteomes" id="UP000678895"/>
    </source>
</evidence>
<dbReference type="AlphaFoldDB" id="A0A919Y755"/>
<dbReference type="GO" id="GO:0005886">
    <property type="term" value="C:plasma membrane"/>
    <property type="evidence" value="ECO:0007669"/>
    <property type="project" value="UniProtKB-SubCell"/>
</dbReference>
<keyword evidence="4 6" id="KW-1133">Transmembrane helix</keyword>